<comment type="caution">
    <text evidence="2">The sequence shown here is derived from an EMBL/GenBank/DDBJ whole genome shotgun (WGS) entry which is preliminary data.</text>
</comment>
<evidence type="ECO:0000313" key="2">
    <source>
        <dbReference type="EMBL" id="KAK3038041.1"/>
    </source>
</evidence>
<dbReference type="AlphaFoldDB" id="A0AA89BNI2"/>
<proteinExistence type="predicted"/>
<gene>
    <name evidence="2" type="ORF">RJ639_032020</name>
</gene>
<keyword evidence="3" id="KW-1185">Reference proteome</keyword>
<reference evidence="2" key="1">
    <citation type="submission" date="2022-12" db="EMBL/GenBank/DDBJ databases">
        <title>Draft genome assemblies for two species of Escallonia (Escalloniales).</title>
        <authorList>
            <person name="Chanderbali A."/>
            <person name="Dervinis C."/>
            <person name="Anghel I."/>
            <person name="Soltis D."/>
            <person name="Soltis P."/>
            <person name="Zapata F."/>
        </authorList>
    </citation>
    <scope>NUCLEOTIDE SEQUENCE</scope>
    <source>
        <strain evidence="2">UCBG64.0493</strain>
        <tissue evidence="2">Leaf</tissue>
    </source>
</reference>
<accession>A0AA89BNI2</accession>
<feature type="signal peptide" evidence="1">
    <location>
        <begin position="1"/>
        <end position="18"/>
    </location>
</feature>
<organism evidence="2 3">
    <name type="scientific">Escallonia herrerae</name>
    <dbReference type="NCBI Taxonomy" id="1293975"/>
    <lineage>
        <taxon>Eukaryota</taxon>
        <taxon>Viridiplantae</taxon>
        <taxon>Streptophyta</taxon>
        <taxon>Embryophyta</taxon>
        <taxon>Tracheophyta</taxon>
        <taxon>Spermatophyta</taxon>
        <taxon>Magnoliopsida</taxon>
        <taxon>eudicotyledons</taxon>
        <taxon>Gunneridae</taxon>
        <taxon>Pentapetalae</taxon>
        <taxon>asterids</taxon>
        <taxon>campanulids</taxon>
        <taxon>Escalloniales</taxon>
        <taxon>Escalloniaceae</taxon>
        <taxon>Escallonia</taxon>
    </lineage>
</organism>
<evidence type="ECO:0000256" key="1">
    <source>
        <dbReference type="SAM" id="SignalP"/>
    </source>
</evidence>
<keyword evidence="1" id="KW-0732">Signal</keyword>
<protein>
    <submittedName>
        <fullName evidence="2">Uncharacterized protein</fullName>
    </submittedName>
</protein>
<dbReference type="Proteomes" id="UP001188597">
    <property type="component" value="Unassembled WGS sequence"/>
</dbReference>
<name>A0AA89BNI2_9ASTE</name>
<evidence type="ECO:0000313" key="3">
    <source>
        <dbReference type="Proteomes" id="UP001188597"/>
    </source>
</evidence>
<sequence>MVTHLYILGLAVASYVVSLKSNINVSTIADNVGPEKYLLVLQSLSIDKTYEERFVMLMRL</sequence>
<dbReference type="EMBL" id="JAVXUP010000106">
    <property type="protein sequence ID" value="KAK3038041.1"/>
    <property type="molecule type" value="Genomic_DNA"/>
</dbReference>
<feature type="chain" id="PRO_5041673658" evidence="1">
    <location>
        <begin position="19"/>
        <end position="60"/>
    </location>
</feature>